<dbReference type="GO" id="GO:0032259">
    <property type="term" value="P:methylation"/>
    <property type="evidence" value="ECO:0007669"/>
    <property type="project" value="UniProtKB-KW"/>
</dbReference>
<sequence>MSITDDIAATRRFFGPLAETWEQEGQPDEALIAWAVPLIGVRPGDVVLDVGCGTGRAQPALRAATGPGGRLVGVDVTEPMLRTAARLGRDRLAHLLLADACALPVADRCTDVVFAGGLLPHLRDPALAVTEFRRVCRPKARLAVFHPLSRRQLVRVHDGLDARDHLLAPGRLAALLAAGGWQVEQIHDLADRYLAVATAASSV</sequence>
<dbReference type="CDD" id="cd02440">
    <property type="entry name" value="AdoMet_MTases"/>
    <property type="match status" value="1"/>
</dbReference>
<evidence type="ECO:0000259" key="1">
    <source>
        <dbReference type="Pfam" id="PF08241"/>
    </source>
</evidence>
<dbReference type="PANTHER" id="PTHR43591">
    <property type="entry name" value="METHYLTRANSFERASE"/>
    <property type="match status" value="1"/>
</dbReference>
<organism evidence="2 3">
    <name type="scientific">Parafrankia irregularis</name>
    <dbReference type="NCBI Taxonomy" id="795642"/>
    <lineage>
        <taxon>Bacteria</taxon>
        <taxon>Bacillati</taxon>
        <taxon>Actinomycetota</taxon>
        <taxon>Actinomycetes</taxon>
        <taxon>Frankiales</taxon>
        <taxon>Frankiaceae</taxon>
        <taxon>Parafrankia</taxon>
    </lineage>
</organism>
<dbReference type="InterPro" id="IPR013216">
    <property type="entry name" value="Methyltransf_11"/>
</dbReference>
<evidence type="ECO:0000313" key="3">
    <source>
        <dbReference type="Proteomes" id="UP000198802"/>
    </source>
</evidence>
<dbReference type="Pfam" id="PF08241">
    <property type="entry name" value="Methyltransf_11"/>
    <property type="match status" value="1"/>
</dbReference>
<name>A0A0S4QP02_9ACTN</name>
<dbReference type="RefSeq" id="WP_091277637.1">
    <property type="nucleotide sequence ID" value="NZ_FAOZ01000009.1"/>
</dbReference>
<accession>A0A0S4QP02</accession>
<feature type="domain" description="Methyltransferase type 11" evidence="1">
    <location>
        <begin position="48"/>
        <end position="143"/>
    </location>
</feature>
<keyword evidence="2" id="KW-0808">Transferase</keyword>
<keyword evidence="3" id="KW-1185">Reference proteome</keyword>
<proteinExistence type="predicted"/>
<gene>
    <name evidence="2" type="ORF">Ga0074812_10951</name>
</gene>
<reference evidence="3" key="1">
    <citation type="submission" date="2015-11" db="EMBL/GenBank/DDBJ databases">
        <authorList>
            <person name="Varghese N."/>
        </authorList>
    </citation>
    <scope>NUCLEOTIDE SEQUENCE [LARGE SCALE GENOMIC DNA]</scope>
    <source>
        <strain evidence="3">DSM 45899</strain>
    </source>
</reference>
<keyword evidence="2" id="KW-0489">Methyltransferase</keyword>
<evidence type="ECO:0000313" key="2">
    <source>
        <dbReference type="EMBL" id="CUU56831.1"/>
    </source>
</evidence>
<dbReference type="Proteomes" id="UP000198802">
    <property type="component" value="Unassembled WGS sequence"/>
</dbReference>
<dbReference type="EMBL" id="FAOZ01000009">
    <property type="protein sequence ID" value="CUU56831.1"/>
    <property type="molecule type" value="Genomic_DNA"/>
</dbReference>
<dbReference type="PANTHER" id="PTHR43591:SF24">
    <property type="entry name" value="2-METHOXY-6-POLYPRENYL-1,4-BENZOQUINOL METHYLASE, MITOCHONDRIAL"/>
    <property type="match status" value="1"/>
</dbReference>
<dbReference type="Gene3D" id="3.40.50.150">
    <property type="entry name" value="Vaccinia Virus protein VP39"/>
    <property type="match status" value="1"/>
</dbReference>
<dbReference type="GO" id="GO:0008757">
    <property type="term" value="F:S-adenosylmethionine-dependent methyltransferase activity"/>
    <property type="evidence" value="ECO:0007669"/>
    <property type="project" value="InterPro"/>
</dbReference>
<dbReference type="InterPro" id="IPR029063">
    <property type="entry name" value="SAM-dependent_MTases_sf"/>
</dbReference>
<dbReference type="SUPFAM" id="SSF53335">
    <property type="entry name" value="S-adenosyl-L-methionine-dependent methyltransferases"/>
    <property type="match status" value="1"/>
</dbReference>
<dbReference type="AlphaFoldDB" id="A0A0S4QP02"/>
<protein>
    <submittedName>
        <fullName evidence="2">Methyltransferase domain-containing protein</fullName>
    </submittedName>
</protein>